<gene>
    <name evidence="1" type="ORF">Egran_00152</name>
</gene>
<organism evidence="1 2">
    <name type="scientific">Elaphomyces granulatus</name>
    <dbReference type="NCBI Taxonomy" id="519963"/>
    <lineage>
        <taxon>Eukaryota</taxon>
        <taxon>Fungi</taxon>
        <taxon>Dikarya</taxon>
        <taxon>Ascomycota</taxon>
        <taxon>Pezizomycotina</taxon>
        <taxon>Eurotiomycetes</taxon>
        <taxon>Eurotiomycetidae</taxon>
        <taxon>Eurotiales</taxon>
        <taxon>Elaphomycetaceae</taxon>
        <taxon>Elaphomyces</taxon>
    </lineage>
</organism>
<dbReference type="OrthoDB" id="5335812at2759"/>
<evidence type="ECO:0000313" key="2">
    <source>
        <dbReference type="Proteomes" id="UP000243515"/>
    </source>
</evidence>
<evidence type="ECO:0000313" key="1">
    <source>
        <dbReference type="EMBL" id="OXV12087.1"/>
    </source>
</evidence>
<keyword evidence="2" id="KW-1185">Reference proteome</keyword>
<protein>
    <submittedName>
        <fullName evidence="1">Uncharacterized protein</fullName>
    </submittedName>
</protein>
<dbReference type="Proteomes" id="UP000243515">
    <property type="component" value="Unassembled WGS sequence"/>
</dbReference>
<dbReference type="AlphaFoldDB" id="A0A232M7M1"/>
<dbReference type="PANTHER" id="PTHR42087:SF2">
    <property type="match status" value="1"/>
</dbReference>
<proteinExistence type="predicted"/>
<dbReference type="PANTHER" id="PTHR42087">
    <property type="entry name" value="ILP IS AN APOPTOSIS INHIBITOR"/>
    <property type="match status" value="1"/>
</dbReference>
<reference evidence="1 2" key="1">
    <citation type="journal article" date="2015" name="Environ. Microbiol.">
        <title>Metagenome sequence of Elaphomyces granulatus from sporocarp tissue reveals Ascomycota ectomycorrhizal fingerprints of genome expansion and a Proteobacteria-rich microbiome.</title>
        <authorList>
            <person name="Quandt C.A."/>
            <person name="Kohler A."/>
            <person name="Hesse C.N."/>
            <person name="Sharpton T.J."/>
            <person name="Martin F."/>
            <person name="Spatafora J.W."/>
        </authorList>
    </citation>
    <scope>NUCLEOTIDE SEQUENCE [LARGE SCALE GENOMIC DNA]</scope>
    <source>
        <strain evidence="1 2">OSC145934</strain>
    </source>
</reference>
<sequence>MSTSEQPERPGLRKRLWNTYKMAGSVSIRKALQLPFASKRRENQLAPADQDLHDMHETSHSEADAEFPGVSPHIDPTEWFPHYRNCVSHFVNVAQYTAFAQALAAFLNIHLPYQKTSDRDTRLPDRSARQPEIFSRSMSSVHVSPVSLVPYIRRLVVTATDTPSILHRLFGEEWNAGIGHIQTQERINYLFAAKSSGWATTKSQYDILPEETVPFLKPLREPSEEEIRTAEARWSDWLAMEDWMVGPRSFWEG</sequence>
<accession>A0A232M7M1</accession>
<dbReference type="InterPro" id="IPR053267">
    <property type="entry name" value="Verrucosidin_biosynth-assoc"/>
</dbReference>
<comment type="caution">
    <text evidence="1">The sequence shown here is derived from an EMBL/GenBank/DDBJ whole genome shotgun (WGS) entry which is preliminary data.</text>
</comment>
<dbReference type="EMBL" id="NPHW01002138">
    <property type="protein sequence ID" value="OXV12087.1"/>
    <property type="molecule type" value="Genomic_DNA"/>
</dbReference>
<name>A0A232M7M1_9EURO</name>